<accession>A0ABD1FC06</accession>
<dbReference type="GO" id="GO:0007165">
    <property type="term" value="P:signal transduction"/>
    <property type="evidence" value="ECO:0007669"/>
    <property type="project" value="UniProtKB-KW"/>
</dbReference>
<gene>
    <name evidence="11" type="ORF">ABEB36_000644</name>
</gene>
<evidence type="ECO:0000256" key="6">
    <source>
        <dbReference type="ARBA" id="ARBA00022989"/>
    </source>
</evidence>
<evidence type="ECO:0000256" key="10">
    <source>
        <dbReference type="SAM" id="Phobius"/>
    </source>
</evidence>
<dbReference type="PANTHER" id="PTHR21137">
    <property type="entry name" value="ODORANT RECEPTOR"/>
    <property type="match status" value="1"/>
</dbReference>
<evidence type="ECO:0000313" key="12">
    <source>
        <dbReference type="Proteomes" id="UP001566132"/>
    </source>
</evidence>
<organism evidence="11 12">
    <name type="scientific">Hypothenemus hampei</name>
    <name type="common">Coffee berry borer</name>
    <dbReference type="NCBI Taxonomy" id="57062"/>
    <lineage>
        <taxon>Eukaryota</taxon>
        <taxon>Metazoa</taxon>
        <taxon>Ecdysozoa</taxon>
        <taxon>Arthropoda</taxon>
        <taxon>Hexapoda</taxon>
        <taxon>Insecta</taxon>
        <taxon>Pterygota</taxon>
        <taxon>Neoptera</taxon>
        <taxon>Endopterygota</taxon>
        <taxon>Coleoptera</taxon>
        <taxon>Polyphaga</taxon>
        <taxon>Cucujiformia</taxon>
        <taxon>Curculionidae</taxon>
        <taxon>Scolytinae</taxon>
        <taxon>Hypothenemus</taxon>
    </lineage>
</organism>
<evidence type="ECO:0000256" key="1">
    <source>
        <dbReference type="ARBA" id="ARBA00004651"/>
    </source>
</evidence>
<keyword evidence="6 10" id="KW-1133">Transmembrane helix</keyword>
<keyword evidence="3" id="KW-0716">Sensory transduction</keyword>
<evidence type="ECO:0000256" key="7">
    <source>
        <dbReference type="ARBA" id="ARBA00023136"/>
    </source>
</evidence>
<sequence length="330" mass="38909">MEVYFYFSPSNRVHFSRHLPSYLLYSYILNTSLLQLKTTEIFVTLNDKFKDAFRVNIDDMEQEFKKIINSLSFKVESFVLYLGVCSLVTIIMYLYDLVFYEDRLMIQLLFNKDSILYQMARIAVCCFFMIAVFVTIACPTHLIYGLFHAQIKILRLLGKIKKFDNRISNEKVDDKCILENLKIFGQCHLDIKRFHYEAFEANHLYSTLYSITGLMVGMSSLIGMFLYNAPKGPALFIFFGYISFLYVITAVVQEYEDTLKHLSDALYDLKWYLWDAKCQKFHLLLMGQMSKELKIPILFVLHADFELFKRFLRLTYTAANCLLTFCQKNH</sequence>
<dbReference type="PANTHER" id="PTHR21137:SF35">
    <property type="entry name" value="ODORANT RECEPTOR 19A-RELATED"/>
    <property type="match status" value="1"/>
</dbReference>
<protein>
    <recommendedName>
        <fullName evidence="13">Odorant receptor</fullName>
    </recommendedName>
</protein>
<dbReference type="AlphaFoldDB" id="A0ABD1FC06"/>
<keyword evidence="7 10" id="KW-0472">Membrane</keyword>
<keyword evidence="2" id="KW-1003">Cell membrane</keyword>
<evidence type="ECO:0000256" key="4">
    <source>
        <dbReference type="ARBA" id="ARBA00022692"/>
    </source>
</evidence>
<dbReference type="GO" id="GO:0005886">
    <property type="term" value="C:plasma membrane"/>
    <property type="evidence" value="ECO:0007669"/>
    <property type="project" value="UniProtKB-SubCell"/>
</dbReference>
<dbReference type="EMBL" id="JBDJPC010000001">
    <property type="protein sequence ID" value="KAL1516786.1"/>
    <property type="molecule type" value="Genomic_DNA"/>
</dbReference>
<evidence type="ECO:0000256" key="9">
    <source>
        <dbReference type="ARBA" id="ARBA00023224"/>
    </source>
</evidence>
<feature type="transmembrane region" description="Helical" evidence="10">
    <location>
        <begin position="78"/>
        <end position="95"/>
    </location>
</feature>
<dbReference type="GO" id="GO:0007608">
    <property type="term" value="P:sensory perception of smell"/>
    <property type="evidence" value="ECO:0007669"/>
    <property type="project" value="UniProtKB-KW"/>
</dbReference>
<comment type="caution">
    <text evidence="11">The sequence shown here is derived from an EMBL/GenBank/DDBJ whole genome shotgun (WGS) entry which is preliminary data.</text>
</comment>
<reference evidence="11 12" key="1">
    <citation type="submission" date="2024-05" db="EMBL/GenBank/DDBJ databases">
        <title>Genetic variation in Jamaican populations of the coffee berry borer (Hypothenemus hampei).</title>
        <authorList>
            <person name="Errbii M."/>
            <person name="Myrie A."/>
        </authorList>
    </citation>
    <scope>NUCLEOTIDE SEQUENCE [LARGE SCALE GENOMIC DNA]</scope>
    <source>
        <strain evidence="11">JA-Hopewell-2020-01-JO</strain>
        <tissue evidence="11">Whole body</tissue>
    </source>
</reference>
<evidence type="ECO:0000256" key="5">
    <source>
        <dbReference type="ARBA" id="ARBA00022725"/>
    </source>
</evidence>
<dbReference type="Pfam" id="PF02949">
    <property type="entry name" value="7tm_6"/>
    <property type="match status" value="1"/>
</dbReference>
<feature type="transmembrane region" description="Helical" evidence="10">
    <location>
        <begin position="208"/>
        <end position="227"/>
    </location>
</feature>
<keyword evidence="4 10" id="KW-0812">Transmembrane</keyword>
<keyword evidence="5" id="KW-0552">Olfaction</keyword>
<keyword evidence="9" id="KW-0807">Transducer</keyword>
<evidence type="ECO:0000256" key="2">
    <source>
        <dbReference type="ARBA" id="ARBA00022475"/>
    </source>
</evidence>
<comment type="subcellular location">
    <subcellularLocation>
        <location evidence="1">Cell membrane</location>
        <topology evidence="1">Multi-pass membrane protein</topology>
    </subcellularLocation>
</comment>
<evidence type="ECO:0000256" key="8">
    <source>
        <dbReference type="ARBA" id="ARBA00023170"/>
    </source>
</evidence>
<keyword evidence="12" id="KW-1185">Reference proteome</keyword>
<evidence type="ECO:0000256" key="3">
    <source>
        <dbReference type="ARBA" id="ARBA00022606"/>
    </source>
</evidence>
<feature type="transmembrane region" description="Helical" evidence="10">
    <location>
        <begin position="115"/>
        <end position="147"/>
    </location>
</feature>
<feature type="transmembrane region" description="Helical" evidence="10">
    <location>
        <begin position="233"/>
        <end position="252"/>
    </location>
</feature>
<name>A0ABD1FC06_HYPHA</name>
<dbReference type="Proteomes" id="UP001566132">
    <property type="component" value="Unassembled WGS sequence"/>
</dbReference>
<keyword evidence="8" id="KW-0675">Receptor</keyword>
<dbReference type="InterPro" id="IPR004117">
    <property type="entry name" value="7tm6_olfct_rcpt"/>
</dbReference>
<evidence type="ECO:0008006" key="13">
    <source>
        <dbReference type="Google" id="ProtNLM"/>
    </source>
</evidence>
<evidence type="ECO:0000313" key="11">
    <source>
        <dbReference type="EMBL" id="KAL1516786.1"/>
    </source>
</evidence>
<proteinExistence type="predicted"/>